<name>A0AA36HWN7_9DINO</name>
<evidence type="ECO:0000256" key="1">
    <source>
        <dbReference type="SAM" id="MobiDB-lite"/>
    </source>
</evidence>
<dbReference type="AlphaFoldDB" id="A0AA36HWN7"/>
<sequence>MPAAALEETAHDVFVSTSLVLYLLALFSAQHRTKQVQTYLQSFLCQFLPDKVQLNVKINDCTLHLSLNQGRVSLSELTARTAFRERQKSLRRKITRSMGEERGLADVLVQLFRWNEYKWLFRALLQGLTPELENGIACKQFESTPLESDAFDWSEPDWRDPNVRLARLQAALTTRSRHKKKGQSANEKLSRRQLGQRKAQTAMARSMLTFRHRRQERSQYWQTVRKKFASAVRVHTAFDGSRVGGRKWVTFCVLSGGLACWAPPVRYRDGGYRPPDSEQKPNQAEQERLDLRTLEFLEELRSREATAEPTSVVQKVSRLPSYEQIMGLDHTLSCILPHMNGLSSFLPTDAEAGKPLLELPTLCLTADGGPDVNSALMFLQYGAGLRMISFWDPRHRISRELENSITHGGSGLRGAMLAAEFILSFQRGPWSGHKWHRILQEEASEWLAQAAGQSDALVQHLLPGIGKELGLSQTDISRTDILAGLANAKFLQHRGPASASRWDAFHAGWSERRSELSLMLGLLISFGLKCGYLSGVLNKAGWSETRAAECDDKSTLKAETKAQMYRQCRNKLHVVTMTLLNTDGVSMIQAWYCISVPVSHELHGIRSLLSTGKEGCRQHWLEQARGGPLAVAGRILEQLLQPDTLESTGLWFEAELCGNAVGRMSVDHPQVRLQDKQSQRHMKMALTLVFYKLVYASPVLFGYPMKLVLLLGTEAEQAATLVHLRRSYEAHKAAATRRGKWCQVFAKRSPFNLQIMRDVVAELERSEWQLSKGLRCFLDDCFSGFGCTWNEEGFSRLRETESTENKGYDMTSCQVWQTLSFRKVLEGSGFHEVATDTTLPAVSLPESVYHIQRKQPTSPVLKGILKQMVWPSLSPQGVGGLACELTLLANAKDSDSIGKLAATWRSTLLRQGLVVMHKSWPRPCLSLGVWPGNSGVLLVPLQECKYGWSLADAALSTASLVWAQVSCFTDWSVLPSDTYSPLHMFARHKERDLSALPLVCKSDEDSRNKVPLLEYSAQHAYWDLPASILKLLAKEEFAQDAAVQDSHLVGELLRVCVEKALKVSPEKAADIMESNLHHRHADDKQDLIDLLKQPAFEELVHARDQQEVQDALKQAKASHQAFLDVAGAISRVRKAGSKAKAVKRKPVNFASFRVFDAERVSAWLPDGSYRCYRDTFNKCWRIFHKSGWSMSRSWGPSGNESAPVESVVQGAWERHKMFHPNCQCPFDFKNVVA</sequence>
<gene>
    <name evidence="2" type="ORF">EVOR1521_LOCUS5712</name>
</gene>
<evidence type="ECO:0000313" key="3">
    <source>
        <dbReference type="Proteomes" id="UP001178507"/>
    </source>
</evidence>
<dbReference type="EMBL" id="CAUJNA010000414">
    <property type="protein sequence ID" value="CAJ1376729.1"/>
    <property type="molecule type" value="Genomic_DNA"/>
</dbReference>
<accession>A0AA36HWN7</accession>
<feature type="region of interest" description="Disordered" evidence="1">
    <location>
        <begin position="173"/>
        <end position="196"/>
    </location>
</feature>
<proteinExistence type="predicted"/>
<protein>
    <submittedName>
        <fullName evidence="2">Uncharacterized protein</fullName>
    </submittedName>
</protein>
<keyword evidence="3" id="KW-1185">Reference proteome</keyword>
<reference evidence="2" key="1">
    <citation type="submission" date="2023-08" db="EMBL/GenBank/DDBJ databases">
        <authorList>
            <person name="Chen Y."/>
            <person name="Shah S."/>
            <person name="Dougan E. K."/>
            <person name="Thang M."/>
            <person name="Chan C."/>
        </authorList>
    </citation>
    <scope>NUCLEOTIDE SEQUENCE</scope>
</reference>
<dbReference type="Proteomes" id="UP001178507">
    <property type="component" value="Unassembled WGS sequence"/>
</dbReference>
<evidence type="ECO:0000313" key="2">
    <source>
        <dbReference type="EMBL" id="CAJ1376729.1"/>
    </source>
</evidence>
<comment type="caution">
    <text evidence="2">The sequence shown here is derived from an EMBL/GenBank/DDBJ whole genome shotgun (WGS) entry which is preliminary data.</text>
</comment>
<organism evidence="2 3">
    <name type="scientific">Effrenium voratum</name>
    <dbReference type="NCBI Taxonomy" id="2562239"/>
    <lineage>
        <taxon>Eukaryota</taxon>
        <taxon>Sar</taxon>
        <taxon>Alveolata</taxon>
        <taxon>Dinophyceae</taxon>
        <taxon>Suessiales</taxon>
        <taxon>Symbiodiniaceae</taxon>
        <taxon>Effrenium</taxon>
    </lineage>
</organism>